<evidence type="ECO:0000313" key="2">
    <source>
        <dbReference type="Proteomes" id="UP000603865"/>
    </source>
</evidence>
<comment type="caution">
    <text evidence="1">The sequence shown here is derived from an EMBL/GenBank/DDBJ whole genome shotgun (WGS) entry which is preliminary data.</text>
</comment>
<reference evidence="1" key="1">
    <citation type="journal article" date="2014" name="Int. J. Syst. Evol. Microbiol.">
        <title>Complete genome sequence of Corynebacterium casei LMG S-19264T (=DSM 44701T), isolated from a smear-ripened cheese.</title>
        <authorList>
            <consortium name="US DOE Joint Genome Institute (JGI-PGF)"/>
            <person name="Walter F."/>
            <person name="Albersmeier A."/>
            <person name="Kalinowski J."/>
            <person name="Ruckert C."/>
        </authorList>
    </citation>
    <scope>NUCLEOTIDE SEQUENCE</scope>
    <source>
        <strain evidence="1">JCM 31311</strain>
    </source>
</reference>
<name>A0A918C3Z4_9DEIO</name>
<sequence>MSTSSPDYIRDLRALIGHLPVNLLGASGLVLNKRGELLLQRRVGTQYWSVLGGLCELGETLEDTRANFGRKRRSRCSGPSC</sequence>
<keyword evidence="2" id="KW-1185">Reference proteome</keyword>
<protein>
    <recommendedName>
        <fullName evidence="3">Nudix hydrolase domain-containing protein</fullName>
    </recommendedName>
</protein>
<dbReference type="Gene3D" id="3.90.79.10">
    <property type="entry name" value="Nucleoside Triphosphate Pyrophosphohydrolase"/>
    <property type="match status" value="1"/>
</dbReference>
<reference evidence="1" key="2">
    <citation type="submission" date="2020-09" db="EMBL/GenBank/DDBJ databases">
        <authorList>
            <person name="Sun Q."/>
            <person name="Ohkuma M."/>
        </authorList>
    </citation>
    <scope>NUCLEOTIDE SEQUENCE</scope>
    <source>
        <strain evidence="1">JCM 31311</strain>
    </source>
</reference>
<accession>A0A918C3Z4</accession>
<evidence type="ECO:0008006" key="3">
    <source>
        <dbReference type="Google" id="ProtNLM"/>
    </source>
</evidence>
<gene>
    <name evidence="1" type="ORF">GCM10008957_16850</name>
</gene>
<evidence type="ECO:0000313" key="1">
    <source>
        <dbReference type="EMBL" id="GGR04595.1"/>
    </source>
</evidence>
<proteinExistence type="predicted"/>
<dbReference type="InterPro" id="IPR015797">
    <property type="entry name" value="NUDIX_hydrolase-like_dom_sf"/>
</dbReference>
<organism evidence="1 2">
    <name type="scientific">Deinococcus ruber</name>
    <dbReference type="NCBI Taxonomy" id="1848197"/>
    <lineage>
        <taxon>Bacteria</taxon>
        <taxon>Thermotogati</taxon>
        <taxon>Deinococcota</taxon>
        <taxon>Deinococci</taxon>
        <taxon>Deinococcales</taxon>
        <taxon>Deinococcaceae</taxon>
        <taxon>Deinococcus</taxon>
    </lineage>
</organism>
<dbReference type="EMBL" id="BMQL01000007">
    <property type="protein sequence ID" value="GGR04595.1"/>
    <property type="molecule type" value="Genomic_DNA"/>
</dbReference>
<dbReference type="SUPFAM" id="SSF55811">
    <property type="entry name" value="Nudix"/>
    <property type="match status" value="1"/>
</dbReference>
<dbReference type="AlphaFoldDB" id="A0A918C3Z4"/>
<dbReference type="Proteomes" id="UP000603865">
    <property type="component" value="Unassembled WGS sequence"/>
</dbReference>